<organism evidence="2 3">
    <name type="scientific">Sorghum bicolor</name>
    <name type="common">Sorghum</name>
    <name type="synonym">Sorghum vulgare</name>
    <dbReference type="NCBI Taxonomy" id="4558"/>
    <lineage>
        <taxon>Eukaryota</taxon>
        <taxon>Viridiplantae</taxon>
        <taxon>Streptophyta</taxon>
        <taxon>Embryophyta</taxon>
        <taxon>Tracheophyta</taxon>
        <taxon>Spermatophyta</taxon>
        <taxon>Magnoliopsida</taxon>
        <taxon>Liliopsida</taxon>
        <taxon>Poales</taxon>
        <taxon>Poaceae</taxon>
        <taxon>PACMAD clade</taxon>
        <taxon>Panicoideae</taxon>
        <taxon>Andropogonodae</taxon>
        <taxon>Andropogoneae</taxon>
        <taxon>Sorghinae</taxon>
        <taxon>Sorghum</taxon>
    </lineage>
</organism>
<evidence type="ECO:0000256" key="1">
    <source>
        <dbReference type="SAM" id="MobiDB-lite"/>
    </source>
</evidence>
<evidence type="ECO:0008006" key="4">
    <source>
        <dbReference type="Google" id="ProtNLM"/>
    </source>
</evidence>
<reference evidence="2" key="2">
    <citation type="submission" date="2020-10" db="EMBL/GenBank/DDBJ databases">
        <authorList>
            <person name="Cooper E.A."/>
            <person name="Brenton Z.W."/>
            <person name="Flinn B.S."/>
            <person name="Jenkins J."/>
            <person name="Shu S."/>
            <person name="Flowers D."/>
            <person name="Luo F."/>
            <person name="Wang Y."/>
            <person name="Xia P."/>
            <person name="Barry K."/>
            <person name="Daum C."/>
            <person name="Lipzen A."/>
            <person name="Yoshinaga Y."/>
            <person name="Schmutz J."/>
            <person name="Saski C."/>
            <person name="Vermerris W."/>
            <person name="Kresovich S."/>
        </authorList>
    </citation>
    <scope>NUCLEOTIDE SEQUENCE</scope>
</reference>
<evidence type="ECO:0000313" key="3">
    <source>
        <dbReference type="Proteomes" id="UP000807115"/>
    </source>
</evidence>
<dbReference type="AlphaFoldDB" id="A0A921RXG6"/>
<feature type="compositionally biased region" description="Basic residues" evidence="1">
    <location>
        <begin position="132"/>
        <end position="144"/>
    </location>
</feature>
<name>A0A921RXG6_SORBI</name>
<feature type="compositionally biased region" description="Low complexity" evidence="1">
    <location>
        <begin position="89"/>
        <end position="100"/>
    </location>
</feature>
<comment type="caution">
    <text evidence="2">The sequence shown here is derived from an EMBL/GenBank/DDBJ whole genome shotgun (WGS) entry which is preliminary data.</text>
</comment>
<evidence type="ECO:0000313" key="2">
    <source>
        <dbReference type="EMBL" id="KAG0547966.1"/>
    </source>
</evidence>
<feature type="compositionally biased region" description="Basic and acidic residues" evidence="1">
    <location>
        <begin position="38"/>
        <end position="50"/>
    </location>
</feature>
<protein>
    <recommendedName>
        <fullName evidence="4">Chromo domain-containing protein</fullName>
    </recommendedName>
</protein>
<dbReference type="Proteomes" id="UP000807115">
    <property type="component" value="Chromosome 1"/>
</dbReference>
<accession>A0A921RXG6</accession>
<gene>
    <name evidence="2" type="ORF">BDA96_01G126300</name>
</gene>
<reference evidence="2" key="1">
    <citation type="journal article" date="2019" name="BMC Genomics">
        <title>A new reference genome for Sorghum bicolor reveals high levels of sequence similarity between sweet and grain genotypes: implications for the genetics of sugar metabolism.</title>
        <authorList>
            <person name="Cooper E.A."/>
            <person name="Brenton Z.W."/>
            <person name="Flinn B.S."/>
            <person name="Jenkins J."/>
            <person name="Shu S."/>
            <person name="Flowers D."/>
            <person name="Luo F."/>
            <person name="Wang Y."/>
            <person name="Xia P."/>
            <person name="Barry K."/>
            <person name="Daum C."/>
            <person name="Lipzen A."/>
            <person name="Yoshinaga Y."/>
            <person name="Schmutz J."/>
            <person name="Saski C."/>
            <person name="Vermerris W."/>
            <person name="Kresovich S."/>
        </authorList>
    </citation>
    <scope>NUCLEOTIDE SEQUENCE</scope>
</reference>
<dbReference type="EMBL" id="CM027680">
    <property type="protein sequence ID" value="KAG0547966.1"/>
    <property type="molecule type" value="Genomic_DNA"/>
</dbReference>
<feature type="compositionally biased region" description="Basic and acidic residues" evidence="1">
    <location>
        <begin position="190"/>
        <end position="199"/>
    </location>
</feature>
<sequence>MCKVLWSNHTEREATWEKESELQLRYPYLFERYPPRHTSREERSREETRTARRSRSGAGAEEATPPPSSPTSRRVPRHCELTSTRPQLTAAPPSFAPATAGKPQHRLALATEHSRHDRRAYAPKAPPFTPSRVRRTPAHARVHAAHTQARGNKSRPCGVATSLEPKHCSRPPWARPARTLATARNPPGERPSRHLEHLSHPPCVHRSATPPVRAA</sequence>
<feature type="region of interest" description="Disordered" evidence="1">
    <location>
        <begin position="27"/>
        <end position="215"/>
    </location>
</feature>
<proteinExistence type="predicted"/>